<accession>A0A7D9H6U7</accession>
<name>A0A7D9H6U7_9GAMM</name>
<reference evidence="1" key="1">
    <citation type="submission" date="2019-07" db="EMBL/GenBank/DDBJ databases">
        <authorList>
            <person name="Weber M."/>
            <person name="Kostadinov I."/>
            <person name="Kostadinov D I."/>
        </authorList>
    </citation>
    <scope>NUCLEOTIDE SEQUENCE</scope>
    <source>
        <strain evidence="1">Gfbio:sag-sample-m06:053724c1-46a9-4a36-b237-ea2bf867836b</strain>
    </source>
</reference>
<gene>
    <name evidence="1" type="ORF">JTBM06_V1_70009</name>
</gene>
<evidence type="ECO:0000313" key="1">
    <source>
        <dbReference type="EMBL" id="VUX55654.1"/>
    </source>
</evidence>
<organism evidence="1">
    <name type="scientific">uncultured Woeseiaceae bacterium</name>
    <dbReference type="NCBI Taxonomy" id="1983305"/>
    <lineage>
        <taxon>Bacteria</taxon>
        <taxon>Pseudomonadati</taxon>
        <taxon>Pseudomonadota</taxon>
        <taxon>Gammaproteobacteria</taxon>
        <taxon>Woeseiales</taxon>
        <taxon>Woeseiaceae</taxon>
        <taxon>environmental samples</taxon>
    </lineage>
</organism>
<sequence>MPAYLGEEHVHRKMIARERKVIQLSLRHSAQPHTRLVDLCNERGTGSALYHPHTMLALLAQDLFIESG</sequence>
<dbReference type="EMBL" id="LR633967">
    <property type="protein sequence ID" value="VUX55654.1"/>
    <property type="molecule type" value="Genomic_DNA"/>
</dbReference>
<dbReference type="AlphaFoldDB" id="A0A7D9H6U7"/>
<proteinExistence type="predicted"/>
<protein>
    <submittedName>
        <fullName evidence="1">Uncharacterized protein</fullName>
    </submittedName>
</protein>